<evidence type="ECO:0000256" key="6">
    <source>
        <dbReference type="ARBA" id="ARBA00022840"/>
    </source>
</evidence>
<feature type="domain" description="NB-ARC" evidence="8">
    <location>
        <begin position="187"/>
        <end position="346"/>
    </location>
</feature>
<evidence type="ECO:0000259" key="9">
    <source>
        <dbReference type="Pfam" id="PF18052"/>
    </source>
</evidence>
<proteinExistence type="inferred from homology"/>
<dbReference type="AlphaFoldDB" id="A0A811Q0R0"/>
<dbReference type="InterPro" id="IPR041118">
    <property type="entry name" value="Rx_N"/>
</dbReference>
<dbReference type="Pfam" id="PF00931">
    <property type="entry name" value="NB-ARC"/>
    <property type="match status" value="1"/>
</dbReference>
<dbReference type="SUPFAM" id="SSF52540">
    <property type="entry name" value="P-loop containing nucleoside triphosphate hydrolases"/>
    <property type="match status" value="1"/>
</dbReference>
<evidence type="ECO:0000256" key="3">
    <source>
        <dbReference type="ARBA" id="ARBA00022737"/>
    </source>
</evidence>
<feature type="domain" description="Disease resistance N-terminal" evidence="9">
    <location>
        <begin position="11"/>
        <end position="71"/>
    </location>
</feature>
<dbReference type="OrthoDB" id="762143at2759"/>
<accession>A0A811Q0R0</accession>
<dbReference type="SUPFAM" id="SSF52058">
    <property type="entry name" value="L domain-like"/>
    <property type="match status" value="1"/>
</dbReference>
<dbReference type="Gene3D" id="1.10.8.430">
    <property type="entry name" value="Helical domain of apoptotic protease-activating factors"/>
    <property type="match status" value="1"/>
</dbReference>
<organism evidence="12 13">
    <name type="scientific">Miscanthus lutarioriparius</name>
    <dbReference type="NCBI Taxonomy" id="422564"/>
    <lineage>
        <taxon>Eukaryota</taxon>
        <taxon>Viridiplantae</taxon>
        <taxon>Streptophyta</taxon>
        <taxon>Embryophyta</taxon>
        <taxon>Tracheophyta</taxon>
        <taxon>Spermatophyta</taxon>
        <taxon>Magnoliopsida</taxon>
        <taxon>Liliopsida</taxon>
        <taxon>Poales</taxon>
        <taxon>Poaceae</taxon>
        <taxon>PACMAD clade</taxon>
        <taxon>Panicoideae</taxon>
        <taxon>Andropogonodae</taxon>
        <taxon>Andropogoneae</taxon>
        <taxon>Saccharinae</taxon>
        <taxon>Miscanthus</taxon>
    </lineage>
</organism>
<evidence type="ECO:0000313" key="12">
    <source>
        <dbReference type="EMBL" id="CAD6252592.1"/>
    </source>
</evidence>
<dbReference type="Proteomes" id="UP000604825">
    <property type="component" value="Unassembled WGS sequence"/>
</dbReference>
<gene>
    <name evidence="12" type="ORF">NCGR_LOCUS36241</name>
</gene>
<dbReference type="InterPro" id="IPR032675">
    <property type="entry name" value="LRR_dom_sf"/>
</dbReference>
<evidence type="ECO:0000256" key="7">
    <source>
        <dbReference type="ARBA" id="ARBA00023054"/>
    </source>
</evidence>
<keyword evidence="5" id="KW-0611">Plant defense</keyword>
<keyword evidence="13" id="KW-1185">Reference proteome</keyword>
<dbReference type="GO" id="GO:0005524">
    <property type="term" value="F:ATP binding"/>
    <property type="evidence" value="ECO:0007669"/>
    <property type="project" value="UniProtKB-KW"/>
</dbReference>
<dbReference type="Gene3D" id="1.20.5.4130">
    <property type="match status" value="1"/>
</dbReference>
<dbReference type="GO" id="GO:0043531">
    <property type="term" value="F:ADP binding"/>
    <property type="evidence" value="ECO:0007669"/>
    <property type="project" value="InterPro"/>
</dbReference>
<dbReference type="InterPro" id="IPR002182">
    <property type="entry name" value="NB-ARC"/>
</dbReference>
<evidence type="ECO:0000313" key="13">
    <source>
        <dbReference type="Proteomes" id="UP000604825"/>
    </source>
</evidence>
<dbReference type="InterPro" id="IPR055414">
    <property type="entry name" value="LRR_R13L4/SHOC2-like"/>
</dbReference>
<protein>
    <submittedName>
        <fullName evidence="12">Uncharacterized protein</fullName>
    </submittedName>
</protein>
<evidence type="ECO:0000259" key="8">
    <source>
        <dbReference type="Pfam" id="PF00931"/>
    </source>
</evidence>
<sequence>MAVVLDAFASYIQNMLTEMAKEEVDMLLGVSGEIDNLGTKLGDLKNFLADADRRNVTDQSVQPWVRELKDTILRPWREFIIPGYGVPQPLAILHEESVFAHDIGSRIKKLNKRLDAIKERSATFSFINLGSYEDRSGKETTSRLANRETSAQLDRSSVVGEQIELDTRKLVEMLTEDPETTATHDKDNKSMVLAIVGIGGIGKTTLAQKIFNDDTINRVFTKKIWLSVNKDFSVAEILKRAIIESGGDHHAAGNAKATLQRILQNALDGHKTILVMDDVWNDQAWSDVLKTPFGNAAGHGSRVLVTTRHDLVARAMKAREPYHHVDKLDPKDAWSLLKKQVIRNEDEEPLIDMLEDIGMRIIEKCDCLPLAIKVMGGLLCKKMARRGDWEKVLNNAIWSVSQMPEELNYAIYLSYEDLHPSLKQCFLHYSLIPNKSTVFFVDDIVSMWISEGFVEGNSDELEELATEYYNELILRNLIEPDLLYVDRWVCNMHDVVRSFAQYMARDEALVAHKGKPDIGKLNSKKFIRLSLETEGSEAEELEWSSLQSQKSLRTLLVAGHIGIKAGDSLGTFPSLRTLHIDSTNFDVMAGSLCQLKHLRYFSITDPNTSRLPVNIGKMKFLQYISLDGCENLVKLPRGIEKLQQLRAPQWPVSSTMLGVTSDLSAPAIERVGLEFLQPQHDHHHTSQLAAVFPRLHNLTLTEMVEWEEGREENVQAMPLLEEFLLESCKLRCIPVGLASHARSLKKLYVHDVQHLNSLENLAAVVELEVYDNPDLMRIANFPKLWKLDISGCQKLKVLEGLPALQKLELTDYDMETLPIYLKDFKPTNLQIDCTLSLLTSSRREKFSHEWDKFSHIQQVKAYANDGDIERKWYVLYTREPFNLETNVADREW</sequence>
<comment type="similarity">
    <text evidence="1">Belongs to the disease resistance NB-LRR family.</text>
</comment>
<dbReference type="PANTHER" id="PTHR36766">
    <property type="entry name" value="PLANT BROAD-SPECTRUM MILDEW RESISTANCE PROTEIN RPW8"/>
    <property type="match status" value="1"/>
</dbReference>
<dbReference type="PRINTS" id="PR00364">
    <property type="entry name" value="DISEASERSIST"/>
</dbReference>
<keyword evidence="6" id="KW-0067">ATP-binding</keyword>
<evidence type="ECO:0000256" key="2">
    <source>
        <dbReference type="ARBA" id="ARBA00022614"/>
    </source>
</evidence>
<dbReference type="PANTHER" id="PTHR36766:SF36">
    <property type="entry name" value="AAA+ ATPASE DOMAIN-CONTAINING PROTEIN"/>
    <property type="match status" value="1"/>
</dbReference>
<reference evidence="12" key="1">
    <citation type="submission" date="2020-10" db="EMBL/GenBank/DDBJ databases">
        <authorList>
            <person name="Han B."/>
            <person name="Lu T."/>
            <person name="Zhao Q."/>
            <person name="Huang X."/>
            <person name="Zhao Y."/>
        </authorList>
    </citation>
    <scope>NUCLEOTIDE SEQUENCE</scope>
</reference>
<dbReference type="InterPro" id="IPR058922">
    <property type="entry name" value="WHD_DRP"/>
</dbReference>
<keyword evidence="7" id="KW-0175">Coiled coil</keyword>
<name>A0A811Q0R0_9POAL</name>
<dbReference type="InterPro" id="IPR042197">
    <property type="entry name" value="Apaf_helical"/>
</dbReference>
<keyword evidence="3" id="KW-0677">Repeat</keyword>
<evidence type="ECO:0000256" key="1">
    <source>
        <dbReference type="ARBA" id="ARBA00008894"/>
    </source>
</evidence>
<keyword evidence="4" id="KW-0547">Nucleotide-binding</keyword>
<comment type="caution">
    <text evidence="12">The sequence shown here is derived from an EMBL/GenBank/DDBJ whole genome shotgun (WGS) entry which is preliminary data.</text>
</comment>
<evidence type="ECO:0000259" key="10">
    <source>
        <dbReference type="Pfam" id="PF23559"/>
    </source>
</evidence>
<dbReference type="Gene3D" id="3.80.10.10">
    <property type="entry name" value="Ribonuclease Inhibitor"/>
    <property type="match status" value="1"/>
</dbReference>
<keyword evidence="2" id="KW-0433">Leucine-rich repeat</keyword>
<evidence type="ECO:0000259" key="11">
    <source>
        <dbReference type="Pfam" id="PF23598"/>
    </source>
</evidence>
<dbReference type="Pfam" id="PF18052">
    <property type="entry name" value="Rx_N"/>
    <property type="match status" value="1"/>
</dbReference>
<dbReference type="Gene3D" id="1.10.10.10">
    <property type="entry name" value="Winged helix-like DNA-binding domain superfamily/Winged helix DNA-binding domain"/>
    <property type="match status" value="1"/>
</dbReference>
<evidence type="ECO:0000256" key="4">
    <source>
        <dbReference type="ARBA" id="ARBA00022741"/>
    </source>
</evidence>
<dbReference type="InterPro" id="IPR036388">
    <property type="entry name" value="WH-like_DNA-bd_sf"/>
</dbReference>
<evidence type="ECO:0000256" key="5">
    <source>
        <dbReference type="ARBA" id="ARBA00022821"/>
    </source>
</evidence>
<dbReference type="Pfam" id="PF23598">
    <property type="entry name" value="LRR_14"/>
    <property type="match status" value="1"/>
</dbReference>
<dbReference type="Gene3D" id="3.40.50.300">
    <property type="entry name" value="P-loop containing nucleotide triphosphate hydrolases"/>
    <property type="match status" value="1"/>
</dbReference>
<dbReference type="GO" id="GO:0051707">
    <property type="term" value="P:response to other organism"/>
    <property type="evidence" value="ECO:0007669"/>
    <property type="project" value="UniProtKB-ARBA"/>
</dbReference>
<dbReference type="EMBL" id="CAJGYO010000009">
    <property type="protein sequence ID" value="CAD6252592.1"/>
    <property type="molecule type" value="Genomic_DNA"/>
</dbReference>
<dbReference type="Pfam" id="PF23559">
    <property type="entry name" value="WHD_DRP"/>
    <property type="match status" value="1"/>
</dbReference>
<dbReference type="InterPro" id="IPR027417">
    <property type="entry name" value="P-loop_NTPase"/>
</dbReference>
<feature type="domain" description="Disease resistance R13L4/SHOC-2-like LRR" evidence="11">
    <location>
        <begin position="564"/>
        <end position="811"/>
    </location>
</feature>
<feature type="domain" description="Disease resistance protein winged helix" evidence="10">
    <location>
        <begin position="436"/>
        <end position="500"/>
    </location>
</feature>
<dbReference type="GO" id="GO:0006952">
    <property type="term" value="P:defense response"/>
    <property type="evidence" value="ECO:0007669"/>
    <property type="project" value="UniProtKB-KW"/>
</dbReference>